<name>A0A9D1XB21_9BACT</name>
<dbReference type="InterPro" id="IPR036515">
    <property type="entry name" value="Transposase_17_sf"/>
</dbReference>
<evidence type="ECO:0000313" key="1">
    <source>
        <dbReference type="EMBL" id="HIX75930.1"/>
    </source>
</evidence>
<gene>
    <name evidence="1" type="ORF">H9977_13000</name>
</gene>
<dbReference type="Proteomes" id="UP000886740">
    <property type="component" value="Unassembled WGS sequence"/>
</dbReference>
<dbReference type="SUPFAM" id="SSF143422">
    <property type="entry name" value="Transposase IS200-like"/>
    <property type="match status" value="1"/>
</dbReference>
<reference evidence="1" key="2">
    <citation type="submission" date="2021-04" db="EMBL/GenBank/DDBJ databases">
        <authorList>
            <person name="Gilroy R."/>
        </authorList>
    </citation>
    <scope>NUCLEOTIDE SEQUENCE</scope>
    <source>
        <strain evidence="1">ChiGjej6B6-14162</strain>
    </source>
</reference>
<dbReference type="GO" id="GO:0003677">
    <property type="term" value="F:DNA binding"/>
    <property type="evidence" value="ECO:0007669"/>
    <property type="project" value="InterPro"/>
</dbReference>
<proteinExistence type="predicted"/>
<organism evidence="1 2">
    <name type="scientific">Candidatus Parabacteroides intestinipullorum</name>
    <dbReference type="NCBI Taxonomy" id="2838723"/>
    <lineage>
        <taxon>Bacteria</taxon>
        <taxon>Pseudomonadati</taxon>
        <taxon>Bacteroidota</taxon>
        <taxon>Bacteroidia</taxon>
        <taxon>Bacteroidales</taxon>
        <taxon>Tannerellaceae</taxon>
        <taxon>Parabacteroides</taxon>
    </lineage>
</organism>
<dbReference type="GO" id="GO:0004803">
    <property type="term" value="F:transposase activity"/>
    <property type="evidence" value="ECO:0007669"/>
    <property type="project" value="InterPro"/>
</dbReference>
<feature type="non-terminal residue" evidence="1">
    <location>
        <position position="166"/>
    </location>
</feature>
<evidence type="ECO:0000313" key="2">
    <source>
        <dbReference type="Proteomes" id="UP000886740"/>
    </source>
</evidence>
<reference evidence="1" key="1">
    <citation type="journal article" date="2021" name="PeerJ">
        <title>Extensive microbial diversity within the chicken gut microbiome revealed by metagenomics and culture.</title>
        <authorList>
            <person name="Gilroy R."/>
            <person name="Ravi A."/>
            <person name="Getino M."/>
            <person name="Pursley I."/>
            <person name="Horton D.L."/>
            <person name="Alikhan N.F."/>
            <person name="Baker D."/>
            <person name="Gharbi K."/>
            <person name="Hall N."/>
            <person name="Watson M."/>
            <person name="Adriaenssens E.M."/>
            <person name="Foster-Nyarko E."/>
            <person name="Jarju S."/>
            <person name="Secka A."/>
            <person name="Antonio M."/>
            <person name="Oren A."/>
            <person name="Chaudhuri R.R."/>
            <person name="La Ragione R."/>
            <person name="Hildebrand F."/>
            <person name="Pallen M.J."/>
        </authorList>
    </citation>
    <scope>NUCLEOTIDE SEQUENCE</scope>
    <source>
        <strain evidence="1">ChiGjej6B6-14162</strain>
    </source>
</reference>
<accession>A0A9D1XB21</accession>
<sequence>MDKYQNKYRIQTARAVWHDYDGGAYFVTICTAGRAYYFGEIRNGEMILSGIGKIAEAVFTNVSEYYPYAEIPLFVIMPNHVHAIVFIDDYCRDHAAKHCERECGQDCGHDNGNDCGRECEHDNGNDNGNDNGHNYGRNYGHDNGHDCRDAINRVSTGSMGSMGSMG</sequence>
<dbReference type="Gene3D" id="3.30.70.1290">
    <property type="entry name" value="Transposase IS200-like"/>
    <property type="match status" value="1"/>
</dbReference>
<protein>
    <recommendedName>
        <fullName evidence="3">Transposase IS200-like domain-containing protein</fullName>
    </recommendedName>
</protein>
<dbReference type="AlphaFoldDB" id="A0A9D1XB21"/>
<evidence type="ECO:0008006" key="3">
    <source>
        <dbReference type="Google" id="ProtNLM"/>
    </source>
</evidence>
<dbReference type="EMBL" id="DXEL01000086">
    <property type="protein sequence ID" value="HIX75930.1"/>
    <property type="molecule type" value="Genomic_DNA"/>
</dbReference>
<dbReference type="GO" id="GO:0006313">
    <property type="term" value="P:DNA transposition"/>
    <property type="evidence" value="ECO:0007669"/>
    <property type="project" value="InterPro"/>
</dbReference>
<comment type="caution">
    <text evidence="1">The sequence shown here is derived from an EMBL/GenBank/DDBJ whole genome shotgun (WGS) entry which is preliminary data.</text>
</comment>